<accession>C9ZTD0</accession>
<dbReference type="EMBL" id="FN554970">
    <property type="protein sequence ID" value="CBH12665.1"/>
    <property type="molecule type" value="Genomic_DNA"/>
</dbReference>
<dbReference type="Proteomes" id="UP000002316">
    <property type="component" value="Chromosome 7"/>
</dbReference>
<dbReference type="AlphaFoldDB" id="C9ZTD0"/>
<protein>
    <submittedName>
        <fullName evidence="1">Uncharacterized protein</fullName>
    </submittedName>
</protein>
<dbReference type="RefSeq" id="XP_011774945.1">
    <property type="nucleotide sequence ID" value="XM_011776643.1"/>
</dbReference>
<evidence type="ECO:0000313" key="2">
    <source>
        <dbReference type="Proteomes" id="UP000002316"/>
    </source>
</evidence>
<sequence>MLVFRPLKVSGRIVWSAVFAHSVHLLLSRRMERIHTVKATVRGASLVHSKFASENGGASVPSVLCHWGMAAWWWNGSLSWGVGDGQLPQVRPAPAAGVAVGMLRRRRNEVFVLCA</sequence>
<dbReference type="KEGG" id="tbg:TbgDal_VII5694"/>
<organism evidence="1 2">
    <name type="scientific">Trypanosoma brucei gambiense (strain MHOM/CI/86/DAL972)</name>
    <dbReference type="NCBI Taxonomy" id="679716"/>
    <lineage>
        <taxon>Eukaryota</taxon>
        <taxon>Discoba</taxon>
        <taxon>Euglenozoa</taxon>
        <taxon>Kinetoplastea</taxon>
        <taxon>Metakinetoplastina</taxon>
        <taxon>Trypanosomatida</taxon>
        <taxon>Trypanosomatidae</taxon>
        <taxon>Trypanosoma</taxon>
    </lineage>
</organism>
<gene>
    <name evidence="1" type="ORF">TbgDal_VII5694</name>
</gene>
<reference evidence="2" key="1">
    <citation type="journal article" date="2010" name="PLoS Negl. Trop. Dis.">
        <title>The genome sequence of Trypanosoma brucei gambiense, causative agent of chronic human african trypanosomiasis.</title>
        <authorList>
            <person name="Jackson A.P."/>
            <person name="Sanders M."/>
            <person name="Berry A."/>
            <person name="McQuillan J."/>
            <person name="Aslett M.A."/>
            <person name="Quail M.A."/>
            <person name="Chukualim B."/>
            <person name="Capewell P."/>
            <person name="MacLeod A."/>
            <person name="Melville S.E."/>
            <person name="Gibson W."/>
            <person name="Barry J.D."/>
            <person name="Berriman M."/>
            <person name="Hertz-Fowler C."/>
        </authorList>
    </citation>
    <scope>NUCLEOTIDE SEQUENCE [LARGE SCALE GENOMIC DNA]</scope>
    <source>
        <strain evidence="2">MHOM/CI/86/DAL972</strain>
    </source>
</reference>
<name>C9ZTD0_TRYB9</name>
<proteinExistence type="predicted"/>
<dbReference type="GeneID" id="23862821"/>
<evidence type="ECO:0000313" key="1">
    <source>
        <dbReference type="EMBL" id="CBH12665.1"/>
    </source>
</evidence>